<sequence length="90" mass="9534">MVNGGIKTFTLSDLNDAYRLRAKNSRVCIIVREKGCNQETLIGALRPPVTPICLNSRGVSPMTHGLFVVSAVRVKPVGVTCGPSAPITVA</sequence>
<gene>
    <name evidence="1" type="primary">Acey_s0283.g1331</name>
    <name evidence="1" type="ORF">Y032_0283g1331</name>
</gene>
<reference evidence="2" key="1">
    <citation type="journal article" date="2015" name="Nat. Genet.">
        <title>The genome and transcriptome of the zoonotic hookworm Ancylostoma ceylanicum identify infection-specific gene families.</title>
        <authorList>
            <person name="Schwarz E.M."/>
            <person name="Hu Y."/>
            <person name="Antoshechkin I."/>
            <person name="Miller M.M."/>
            <person name="Sternberg P.W."/>
            <person name="Aroian R.V."/>
        </authorList>
    </citation>
    <scope>NUCLEOTIDE SEQUENCE</scope>
    <source>
        <strain evidence="2">HY135</strain>
    </source>
</reference>
<accession>A0A016S6G6</accession>
<dbReference type="OrthoDB" id="10250638at2759"/>
<organism evidence="1 2">
    <name type="scientific">Ancylostoma ceylanicum</name>
    <dbReference type="NCBI Taxonomy" id="53326"/>
    <lineage>
        <taxon>Eukaryota</taxon>
        <taxon>Metazoa</taxon>
        <taxon>Ecdysozoa</taxon>
        <taxon>Nematoda</taxon>
        <taxon>Chromadorea</taxon>
        <taxon>Rhabditida</taxon>
        <taxon>Rhabditina</taxon>
        <taxon>Rhabditomorpha</taxon>
        <taxon>Strongyloidea</taxon>
        <taxon>Ancylostomatidae</taxon>
        <taxon>Ancylostomatinae</taxon>
        <taxon>Ancylostoma</taxon>
    </lineage>
</organism>
<name>A0A016S6G6_9BILA</name>
<comment type="caution">
    <text evidence="1">The sequence shown here is derived from an EMBL/GenBank/DDBJ whole genome shotgun (WGS) entry which is preliminary data.</text>
</comment>
<evidence type="ECO:0000313" key="2">
    <source>
        <dbReference type="Proteomes" id="UP000024635"/>
    </source>
</evidence>
<evidence type="ECO:0000313" key="1">
    <source>
        <dbReference type="EMBL" id="EYB86233.1"/>
    </source>
</evidence>
<protein>
    <submittedName>
        <fullName evidence="1">Uncharacterized protein</fullName>
    </submittedName>
</protein>
<proteinExistence type="predicted"/>
<dbReference type="Proteomes" id="UP000024635">
    <property type="component" value="Unassembled WGS sequence"/>
</dbReference>
<keyword evidence="2" id="KW-1185">Reference proteome</keyword>
<dbReference type="EMBL" id="JARK01001619">
    <property type="protein sequence ID" value="EYB86233.1"/>
    <property type="molecule type" value="Genomic_DNA"/>
</dbReference>
<dbReference type="AlphaFoldDB" id="A0A016S6G6"/>